<name>A0A6C0R7W7_9BACT</name>
<dbReference type="InterPro" id="IPR007210">
    <property type="entry name" value="ABC_Gly_betaine_transp_sub-bd"/>
</dbReference>
<dbReference type="SUPFAM" id="SSF53850">
    <property type="entry name" value="Periplasmic binding protein-like II"/>
    <property type="match status" value="1"/>
</dbReference>
<dbReference type="CDD" id="cd13639">
    <property type="entry name" value="PBP2_OpuAC_like"/>
    <property type="match status" value="1"/>
</dbReference>
<gene>
    <name evidence="3" type="ORF">G0Q07_01085</name>
</gene>
<dbReference type="GO" id="GO:0043190">
    <property type="term" value="C:ATP-binding cassette (ABC) transporter complex"/>
    <property type="evidence" value="ECO:0007669"/>
    <property type="project" value="InterPro"/>
</dbReference>
<evidence type="ECO:0000259" key="2">
    <source>
        <dbReference type="Pfam" id="PF04069"/>
    </source>
</evidence>
<keyword evidence="4" id="KW-1185">Reference proteome</keyword>
<keyword evidence="1" id="KW-0732">Signal</keyword>
<dbReference type="KEGG" id="drc:G0Q07_01085"/>
<dbReference type="AlphaFoldDB" id="A0A6C0R7W7"/>
<organism evidence="3 4">
    <name type="scientific">Draconibacterium halophilum</name>
    <dbReference type="NCBI Taxonomy" id="2706887"/>
    <lineage>
        <taxon>Bacteria</taxon>
        <taxon>Pseudomonadati</taxon>
        <taxon>Bacteroidota</taxon>
        <taxon>Bacteroidia</taxon>
        <taxon>Marinilabiliales</taxon>
        <taxon>Prolixibacteraceae</taxon>
        <taxon>Draconibacterium</taxon>
    </lineage>
</organism>
<dbReference type="RefSeq" id="WP_163344341.1">
    <property type="nucleotide sequence ID" value="NZ_CP048409.1"/>
</dbReference>
<dbReference type="EMBL" id="CP048409">
    <property type="protein sequence ID" value="QIA06408.1"/>
    <property type="molecule type" value="Genomic_DNA"/>
</dbReference>
<evidence type="ECO:0000313" key="3">
    <source>
        <dbReference type="EMBL" id="QIA06408.1"/>
    </source>
</evidence>
<dbReference type="Pfam" id="PF04069">
    <property type="entry name" value="OpuAC"/>
    <property type="match status" value="1"/>
</dbReference>
<dbReference type="Proteomes" id="UP000474630">
    <property type="component" value="Chromosome"/>
</dbReference>
<dbReference type="Gene3D" id="3.10.105.10">
    <property type="entry name" value="Dipeptide-binding Protein, Domain 3"/>
    <property type="match status" value="2"/>
</dbReference>
<dbReference type="GO" id="GO:0022857">
    <property type="term" value="F:transmembrane transporter activity"/>
    <property type="evidence" value="ECO:0007669"/>
    <property type="project" value="InterPro"/>
</dbReference>
<accession>A0A6C0R7W7</accession>
<feature type="signal peptide" evidence="1">
    <location>
        <begin position="1"/>
        <end position="25"/>
    </location>
</feature>
<feature type="chain" id="PRO_5025418537" evidence="1">
    <location>
        <begin position="26"/>
        <end position="293"/>
    </location>
</feature>
<sequence>MIQYFSKTKVTVLIILLAFFSSCNTGTETEDERSLKIVYTDWSESVAITYLSYVLLEEHMDYKVILKLTDVETAYREVANNEADIFTDAWLPETHKQYFDEHQDKLEMLGITYPEARTGLVVPAYSELKSVADLENYPHPIVGIDPGAGVMQKAQAAIDKYSPGNTLLALSEEEMVEQLGDSIKRRLDIVVTGWEPHWIFARYDVRFLDDPDNIFGQKENIYTIARTGLEEEHPNAVRFFERMQLTEMQLNNLVYEIRVSKDPVEGVNKWMEQNEYVVNQWMKNLTKERLKIM</sequence>
<evidence type="ECO:0000313" key="4">
    <source>
        <dbReference type="Proteomes" id="UP000474630"/>
    </source>
</evidence>
<dbReference type="Gene3D" id="3.40.190.100">
    <property type="entry name" value="Glycine betaine-binding periplasmic protein, domain 2"/>
    <property type="match status" value="2"/>
</dbReference>
<dbReference type="PROSITE" id="PS51257">
    <property type="entry name" value="PROKAR_LIPOPROTEIN"/>
    <property type="match status" value="1"/>
</dbReference>
<evidence type="ECO:0000256" key="1">
    <source>
        <dbReference type="SAM" id="SignalP"/>
    </source>
</evidence>
<proteinExistence type="predicted"/>
<protein>
    <submittedName>
        <fullName evidence="3">Glycine betaine ABC transporter substrate-binding protein</fullName>
    </submittedName>
</protein>
<reference evidence="3 4" key="1">
    <citation type="submission" date="2020-02" db="EMBL/GenBank/DDBJ databases">
        <title>Genome sequencing for Draconibacterium sp. strain M1.</title>
        <authorList>
            <person name="Park S.-J."/>
        </authorList>
    </citation>
    <scope>NUCLEOTIDE SEQUENCE [LARGE SCALE GENOMIC DNA]</scope>
    <source>
        <strain evidence="3 4">M1</strain>
    </source>
</reference>
<feature type="domain" description="ABC-type glycine betaine transport system substrate-binding" evidence="2">
    <location>
        <begin position="34"/>
        <end position="273"/>
    </location>
</feature>